<dbReference type="EMBL" id="AP028915">
    <property type="protein sequence ID" value="BES96840.1"/>
    <property type="molecule type" value="Genomic_DNA"/>
</dbReference>
<gene>
    <name evidence="2" type="ORF">NTJ_09654</name>
</gene>
<dbReference type="Proteomes" id="UP001307889">
    <property type="component" value="Chromosome 7"/>
</dbReference>
<evidence type="ECO:0000313" key="2">
    <source>
        <dbReference type="EMBL" id="BES96840.1"/>
    </source>
</evidence>
<protein>
    <submittedName>
        <fullName evidence="2">Uncharacterized protein</fullName>
    </submittedName>
</protein>
<feature type="region of interest" description="Disordered" evidence="1">
    <location>
        <begin position="64"/>
        <end position="121"/>
    </location>
</feature>
<name>A0ABN7B0W0_9HEMI</name>
<proteinExistence type="predicted"/>
<evidence type="ECO:0000256" key="1">
    <source>
        <dbReference type="SAM" id="MobiDB-lite"/>
    </source>
</evidence>
<organism evidence="2 3">
    <name type="scientific">Nesidiocoris tenuis</name>
    <dbReference type="NCBI Taxonomy" id="355587"/>
    <lineage>
        <taxon>Eukaryota</taxon>
        <taxon>Metazoa</taxon>
        <taxon>Ecdysozoa</taxon>
        <taxon>Arthropoda</taxon>
        <taxon>Hexapoda</taxon>
        <taxon>Insecta</taxon>
        <taxon>Pterygota</taxon>
        <taxon>Neoptera</taxon>
        <taxon>Paraneoptera</taxon>
        <taxon>Hemiptera</taxon>
        <taxon>Heteroptera</taxon>
        <taxon>Panheteroptera</taxon>
        <taxon>Cimicomorpha</taxon>
        <taxon>Miridae</taxon>
        <taxon>Dicyphina</taxon>
        <taxon>Nesidiocoris</taxon>
    </lineage>
</organism>
<reference evidence="2 3" key="1">
    <citation type="submission" date="2023-09" db="EMBL/GenBank/DDBJ databases">
        <title>Nesidiocoris tenuis whole genome shotgun sequence.</title>
        <authorList>
            <person name="Shibata T."/>
            <person name="Shimoda M."/>
            <person name="Kobayashi T."/>
            <person name="Uehara T."/>
        </authorList>
    </citation>
    <scope>NUCLEOTIDE SEQUENCE [LARGE SCALE GENOMIC DNA]</scope>
    <source>
        <strain evidence="2 3">Japan</strain>
    </source>
</reference>
<accession>A0ABN7B0W0</accession>
<keyword evidence="3" id="KW-1185">Reference proteome</keyword>
<sequence>MKNEHASSKPTKCCKLLSVHGKILYFNTNPTLCQLKEATNKRERSSVTISDNCSRLCSMNEADRQETLRQSAALPRRQYDSEDGTGDLKGRVSRSTMSRDPVDKRTDVLFSQAQAGGRGKRDTGGLYCFRMEALSAAARGSDSELPSESFR</sequence>
<evidence type="ECO:0000313" key="3">
    <source>
        <dbReference type="Proteomes" id="UP001307889"/>
    </source>
</evidence>